<evidence type="ECO:0000256" key="1">
    <source>
        <dbReference type="ARBA" id="ARBA00004952"/>
    </source>
</evidence>
<dbReference type="Gene3D" id="3.20.140.10">
    <property type="entry name" value="nicotinate phosphoribosyltransferase"/>
    <property type="match status" value="1"/>
</dbReference>
<evidence type="ECO:0000256" key="9">
    <source>
        <dbReference type="ARBA" id="ARBA00048668"/>
    </source>
</evidence>
<dbReference type="AlphaFoldDB" id="A0A8J6DXM2"/>
<evidence type="ECO:0000256" key="7">
    <source>
        <dbReference type="ARBA" id="ARBA00022679"/>
    </source>
</evidence>
<reference evidence="14" key="1">
    <citation type="submission" date="2021-05" db="EMBL/GenBank/DDBJ databases">
        <title>A free-living protist that lacks canonical eukaryotic 1 DNA replication and segregation systems.</title>
        <authorList>
            <person name="Salas-Leiva D.E."/>
            <person name="Tromer E.C."/>
            <person name="Curtis B.A."/>
            <person name="Jerlstrom-Hultqvist J."/>
            <person name="Kolisko M."/>
            <person name="Yi Z."/>
            <person name="Salas-Leiva J.S."/>
            <person name="Gallot-Lavallee L."/>
            <person name="Kops G.J.P.L."/>
            <person name="Archibald J.M."/>
            <person name="Simpson A.G.B."/>
            <person name="Roger A.J."/>
        </authorList>
    </citation>
    <scope>NUCLEOTIDE SEQUENCE</scope>
    <source>
        <strain evidence="14">BICM</strain>
    </source>
</reference>
<dbReference type="NCBIfam" id="TIGR01513">
    <property type="entry name" value="NAPRTase_put"/>
    <property type="match status" value="1"/>
</dbReference>
<dbReference type="EMBL" id="JAHDYR010000064">
    <property type="protein sequence ID" value="KAG9390459.1"/>
    <property type="molecule type" value="Genomic_DNA"/>
</dbReference>
<sequence length="572" mass="63932">MGSSWGFDRMRRLTRVQVSFRSSRDQDRVRRAVTQRRKHQMSLPAPENAFVTPLLTDFYQISMCYAYFKAKMHEQPAVFELFFRKNPFKGAFTVLAGTDEVLRFVSNFKFTAEHIAYLRTVMPHAEDAFFDYLAELDCSKVKISTIAEGTVVFPKEPLIRVEGPLAVAQLLETPLLNLINYPSLIATNAARMRLAAGPTVKLLEFGLRRAQGPDGGMSGSKYAMVGGFDATSNVLAGMMFDIPIQGTHAHSFITSFTSLDDVDDGLTHGPVVIPDFKQQCVAMRERLGYRTNDSELAAFISYAISFPATFLALVDTYSTLDSGVKNYVAVAAVLASHGIKPLGIRLDSGDLAYLSIQARKQFREADEKLGLDLKLENSTIVASNDINESILHSLKEQKHDIDTFGIGTHLVTCQAQPALGCVYKLVQVRGMPRIKLSNEKDKMTIPGLKQLYRIHGRTGPILDLLTRADDPAPAVGESIMAMHPFQEEKRARVTPVKVEKLLLVRWDGRLVDGYTLPSVSDTREFVKQQLRVMREDHIRSQFPTPYKLSVTQTLFASIRKLWLESSPVAELC</sequence>
<keyword evidence="14" id="KW-0328">Glycosyltransferase</keyword>
<comment type="pathway">
    <text evidence="1 10">Cofactor biosynthesis; NAD(+) biosynthesis; nicotinate D-ribonucleotide from nicotinate: step 1/1.</text>
</comment>
<dbReference type="GO" id="GO:0005829">
    <property type="term" value="C:cytosol"/>
    <property type="evidence" value="ECO:0007669"/>
    <property type="project" value="TreeGrafter"/>
</dbReference>
<evidence type="ECO:0000256" key="5">
    <source>
        <dbReference type="ARBA" id="ARBA00022598"/>
    </source>
</evidence>
<keyword evidence="15" id="KW-1185">Reference proteome</keyword>
<dbReference type="InterPro" id="IPR007229">
    <property type="entry name" value="Nic_PRibTrfase-Fam"/>
</dbReference>
<dbReference type="InterPro" id="IPR041619">
    <property type="entry name" value="NAPRTase_C"/>
</dbReference>
<dbReference type="GO" id="GO:0016757">
    <property type="term" value="F:glycosyltransferase activity"/>
    <property type="evidence" value="ECO:0007669"/>
    <property type="project" value="UniProtKB-KW"/>
</dbReference>
<evidence type="ECO:0000313" key="14">
    <source>
        <dbReference type="EMBL" id="KAG9390459.1"/>
    </source>
</evidence>
<dbReference type="PIRSF" id="PIRSF000484">
    <property type="entry name" value="NAPRT"/>
    <property type="match status" value="1"/>
</dbReference>
<evidence type="ECO:0000259" key="12">
    <source>
        <dbReference type="Pfam" id="PF17767"/>
    </source>
</evidence>
<dbReference type="InterPro" id="IPR041525">
    <property type="entry name" value="N/Namide_PRibTrfase"/>
</dbReference>
<evidence type="ECO:0000256" key="6">
    <source>
        <dbReference type="ARBA" id="ARBA00022642"/>
    </source>
</evidence>
<comment type="function">
    <text evidence="8">Catalyzes the first step in the biosynthesis of NAD from nicotinic acid, the ATP-dependent synthesis of beta-nicotinate D-ribonucleotide from nicotinate and 5-phospho-D-ribose 1-phosphate. Helps prevent cellular oxidative stress via its role in NAD biosynthesis.</text>
</comment>
<dbReference type="EC" id="6.3.4.21" evidence="3 10"/>
<dbReference type="InterPro" id="IPR040727">
    <property type="entry name" value="NAPRTase_N"/>
</dbReference>
<dbReference type="PANTHER" id="PTHR11098">
    <property type="entry name" value="NICOTINATE PHOSPHORIBOSYLTRANSFERASE"/>
    <property type="match status" value="1"/>
</dbReference>
<feature type="domain" description="Nicotinate phosphoribosyltransferase C-terminal" evidence="13">
    <location>
        <begin position="449"/>
        <end position="555"/>
    </location>
</feature>
<feature type="domain" description="Nicotinate phosphoribosyltransferase N-terminal" evidence="12">
    <location>
        <begin position="54"/>
        <end position="180"/>
    </location>
</feature>
<evidence type="ECO:0000259" key="13">
    <source>
        <dbReference type="Pfam" id="PF17956"/>
    </source>
</evidence>
<proteinExistence type="inferred from homology"/>
<evidence type="ECO:0000313" key="15">
    <source>
        <dbReference type="Proteomes" id="UP000717585"/>
    </source>
</evidence>
<comment type="caution">
    <text evidence="14">The sequence shown here is derived from an EMBL/GenBank/DDBJ whole genome shotgun (WGS) entry which is preliminary data.</text>
</comment>
<dbReference type="InterPro" id="IPR013785">
    <property type="entry name" value="Aldolase_TIM"/>
</dbReference>
<evidence type="ECO:0000256" key="4">
    <source>
        <dbReference type="ARBA" id="ARBA00022553"/>
    </source>
</evidence>
<dbReference type="Pfam" id="PF17767">
    <property type="entry name" value="NAPRTase_N"/>
    <property type="match status" value="1"/>
</dbReference>
<evidence type="ECO:0000256" key="10">
    <source>
        <dbReference type="RuleBase" id="RU365100"/>
    </source>
</evidence>
<evidence type="ECO:0000256" key="8">
    <source>
        <dbReference type="ARBA" id="ARBA00023426"/>
    </source>
</evidence>
<keyword evidence="7 10" id="KW-0808">Transferase</keyword>
<evidence type="ECO:0000259" key="11">
    <source>
        <dbReference type="Pfam" id="PF04095"/>
    </source>
</evidence>
<keyword evidence="4" id="KW-0597">Phosphoprotein</keyword>
<dbReference type="PANTHER" id="PTHR11098:SF1">
    <property type="entry name" value="NICOTINATE PHOSPHORIBOSYLTRANSFERASE"/>
    <property type="match status" value="1"/>
</dbReference>
<keyword evidence="6 10" id="KW-0662">Pyridine nucleotide biosynthesis</keyword>
<dbReference type="UniPathway" id="UPA00253">
    <property type="reaction ID" value="UER00457"/>
</dbReference>
<accession>A0A8J6DXM2</accession>
<organism evidence="14 15">
    <name type="scientific">Carpediemonas membranifera</name>
    <dbReference type="NCBI Taxonomy" id="201153"/>
    <lineage>
        <taxon>Eukaryota</taxon>
        <taxon>Metamonada</taxon>
        <taxon>Carpediemonas-like organisms</taxon>
        <taxon>Carpediemonas</taxon>
    </lineage>
</organism>
<dbReference type="InterPro" id="IPR006405">
    <property type="entry name" value="Nic_PRibTrfase_pncB"/>
</dbReference>
<dbReference type="SUPFAM" id="SSF54675">
    <property type="entry name" value="Nicotinate/Quinolinate PRTase N-terminal domain-like"/>
    <property type="match status" value="1"/>
</dbReference>
<dbReference type="CDD" id="cd01570">
    <property type="entry name" value="NAPRTase_A"/>
    <property type="match status" value="1"/>
</dbReference>
<feature type="domain" description="Nicotinate/nicotinamide phosphoribosyltransferase" evidence="11">
    <location>
        <begin position="201"/>
        <end position="442"/>
    </location>
</feature>
<gene>
    <name evidence="14" type="ORF">J8273_7810</name>
</gene>
<dbReference type="Pfam" id="PF17956">
    <property type="entry name" value="NAPRTase_C"/>
    <property type="match status" value="1"/>
</dbReference>
<evidence type="ECO:0000256" key="2">
    <source>
        <dbReference type="ARBA" id="ARBA00010897"/>
    </source>
</evidence>
<comment type="PTM">
    <text evidence="10">Transiently phosphorylated on a His residue during the reaction cycle. Phosphorylation strongly increases the affinity for substrates and increases the rate of nicotinate D-ribonucleotide production. Dephosphorylation regenerates the low-affinity form of the enzyme, leading to product release.</text>
</comment>
<keyword evidence="5 10" id="KW-0436">Ligase</keyword>
<dbReference type="Proteomes" id="UP000717585">
    <property type="component" value="Unassembled WGS sequence"/>
</dbReference>
<dbReference type="SUPFAM" id="SSF51690">
    <property type="entry name" value="Nicotinate/Quinolinate PRTase C-terminal domain-like"/>
    <property type="match status" value="1"/>
</dbReference>
<dbReference type="Pfam" id="PF04095">
    <property type="entry name" value="NAPRTase"/>
    <property type="match status" value="1"/>
</dbReference>
<dbReference type="GO" id="GO:0034355">
    <property type="term" value="P:NAD+ biosynthetic process via the salvage pathway"/>
    <property type="evidence" value="ECO:0007669"/>
    <property type="project" value="TreeGrafter"/>
</dbReference>
<dbReference type="Gene3D" id="3.20.20.70">
    <property type="entry name" value="Aldolase class I"/>
    <property type="match status" value="1"/>
</dbReference>
<name>A0A8J6DXM2_9EUKA</name>
<dbReference type="GO" id="GO:0004516">
    <property type="term" value="F:nicotinate phosphoribosyltransferase activity"/>
    <property type="evidence" value="ECO:0007669"/>
    <property type="project" value="UniProtKB-UniRule"/>
</dbReference>
<comment type="catalytic activity">
    <reaction evidence="9 10">
        <text>5-phospho-alpha-D-ribose 1-diphosphate + nicotinate + ATP + H2O = nicotinate beta-D-ribonucleotide + ADP + phosphate + diphosphate</text>
        <dbReference type="Rhea" id="RHEA:36163"/>
        <dbReference type="ChEBI" id="CHEBI:15377"/>
        <dbReference type="ChEBI" id="CHEBI:30616"/>
        <dbReference type="ChEBI" id="CHEBI:32544"/>
        <dbReference type="ChEBI" id="CHEBI:33019"/>
        <dbReference type="ChEBI" id="CHEBI:43474"/>
        <dbReference type="ChEBI" id="CHEBI:57502"/>
        <dbReference type="ChEBI" id="CHEBI:58017"/>
        <dbReference type="ChEBI" id="CHEBI:456216"/>
        <dbReference type="EC" id="6.3.4.21"/>
    </reaction>
</comment>
<comment type="similarity">
    <text evidence="2 10">Belongs to the NAPRTase family.</text>
</comment>
<protein>
    <recommendedName>
        <fullName evidence="3 10">Nicotinate phosphoribosyltransferase</fullName>
        <ecNumber evidence="3 10">6.3.4.21</ecNumber>
    </recommendedName>
</protein>
<dbReference type="InterPro" id="IPR036068">
    <property type="entry name" value="Nicotinate_pribotase-like_C"/>
</dbReference>
<evidence type="ECO:0000256" key="3">
    <source>
        <dbReference type="ARBA" id="ARBA00013236"/>
    </source>
</evidence>
<dbReference type="OrthoDB" id="193380at2759"/>